<evidence type="ECO:0000313" key="2">
    <source>
        <dbReference type="EMBL" id="AXK82874.1"/>
    </source>
</evidence>
<dbReference type="PANTHER" id="PTHR40072">
    <property type="entry name" value="MOLYBDOPTERIN-GUANINE DINUCLEOTIDE BIOSYNTHESIS ADAPTER PROTEIN-RELATED"/>
    <property type="match status" value="1"/>
</dbReference>
<dbReference type="PANTHER" id="PTHR40072:SF1">
    <property type="entry name" value="MOLYBDOPTERIN-GUANINE DINUCLEOTIDE BIOSYNTHESIS ADAPTER PROTEIN"/>
    <property type="match status" value="1"/>
</dbReference>
<proteinExistence type="predicted"/>
<dbReference type="GO" id="GO:0003677">
    <property type="term" value="F:DNA binding"/>
    <property type="evidence" value="ECO:0007669"/>
    <property type="project" value="InterPro"/>
</dbReference>
<organism evidence="2 3">
    <name type="scientific">Pseudolabrys taiwanensis</name>
    <dbReference type="NCBI Taxonomy" id="331696"/>
    <lineage>
        <taxon>Bacteria</taxon>
        <taxon>Pseudomonadati</taxon>
        <taxon>Pseudomonadota</taxon>
        <taxon>Alphaproteobacteria</taxon>
        <taxon>Hyphomicrobiales</taxon>
        <taxon>Xanthobacteraceae</taxon>
        <taxon>Pseudolabrys</taxon>
    </lineage>
</organism>
<dbReference type="NCBIfam" id="TIGR00176">
    <property type="entry name" value="mobB"/>
    <property type="match status" value="1"/>
</dbReference>
<dbReference type="CDD" id="cd03116">
    <property type="entry name" value="MobB"/>
    <property type="match status" value="1"/>
</dbReference>
<dbReference type="InterPro" id="IPR004435">
    <property type="entry name" value="MobB_dom"/>
</dbReference>
<dbReference type="OrthoDB" id="9804758at2"/>
<dbReference type="CDD" id="cd00093">
    <property type="entry name" value="HTH_XRE"/>
    <property type="match status" value="1"/>
</dbReference>
<evidence type="ECO:0000313" key="3">
    <source>
        <dbReference type="Proteomes" id="UP000254889"/>
    </source>
</evidence>
<dbReference type="EMBL" id="CP031417">
    <property type="protein sequence ID" value="AXK82874.1"/>
    <property type="molecule type" value="Genomic_DNA"/>
</dbReference>
<gene>
    <name evidence="2" type="primary">mobB</name>
    <name evidence="2" type="ORF">DW352_21515</name>
</gene>
<dbReference type="InterPro" id="IPR052539">
    <property type="entry name" value="MGD_biosynthesis_adapter"/>
</dbReference>
<dbReference type="SUPFAM" id="SSF52540">
    <property type="entry name" value="P-loop containing nucleoside triphosphate hydrolases"/>
    <property type="match status" value="1"/>
</dbReference>
<dbReference type="Gene3D" id="1.10.260.40">
    <property type="entry name" value="lambda repressor-like DNA-binding domains"/>
    <property type="match status" value="1"/>
</dbReference>
<dbReference type="InterPro" id="IPR010982">
    <property type="entry name" value="Lambda_DNA-bd_dom_sf"/>
</dbReference>
<dbReference type="Pfam" id="PF15943">
    <property type="entry name" value="YdaS_toxin"/>
    <property type="match status" value="1"/>
</dbReference>
<dbReference type="Pfam" id="PF03205">
    <property type="entry name" value="MobB"/>
    <property type="match status" value="1"/>
</dbReference>
<dbReference type="InterPro" id="IPR001387">
    <property type="entry name" value="Cro/C1-type_HTH"/>
</dbReference>
<dbReference type="InterPro" id="IPR027417">
    <property type="entry name" value="P-loop_NTPase"/>
</dbReference>
<evidence type="ECO:0000259" key="1">
    <source>
        <dbReference type="Pfam" id="PF03205"/>
    </source>
</evidence>
<dbReference type="KEGG" id="ptaw:DW352_21515"/>
<dbReference type="Gene3D" id="3.40.50.300">
    <property type="entry name" value="P-loop containing nucleotide triphosphate hydrolases"/>
    <property type="match status" value="1"/>
</dbReference>
<dbReference type="AlphaFoldDB" id="A0A346A127"/>
<dbReference type="SUPFAM" id="SSF47413">
    <property type="entry name" value="lambda repressor-like DNA-binding domains"/>
    <property type="match status" value="1"/>
</dbReference>
<name>A0A346A127_9HYPH</name>
<keyword evidence="3" id="KW-1185">Reference proteome</keyword>
<dbReference type="GO" id="GO:0006777">
    <property type="term" value="P:Mo-molybdopterin cofactor biosynthetic process"/>
    <property type="evidence" value="ECO:0007669"/>
    <property type="project" value="InterPro"/>
</dbReference>
<dbReference type="GO" id="GO:0005525">
    <property type="term" value="F:GTP binding"/>
    <property type="evidence" value="ECO:0007669"/>
    <property type="project" value="InterPro"/>
</dbReference>
<sequence>MRDLGLSKAIRAAGGISELARALGISQPSVSNWARVPAERVIAVETVTGVHRKILRPDLYATNEDDDGPDARGGRRATRIIGLAGWSGSGKTTVIKKVIPRLIERGISVSTLKHAHHGFDLDQPGKDSFFHRTAGATEVIISSSKRWAILHELREEEEWDLPDLVRKMSPVDLILVEGFKRDAFPKLEVHRAENAKPLIQPVDPYIVAIASDVELPDARVPVIDLNDVEGIAELLLKHAILVSDAKAIRDN</sequence>
<dbReference type="InterPro" id="IPR031856">
    <property type="entry name" value="YdaS_toxin-like"/>
</dbReference>
<accession>A0A346A127</accession>
<feature type="domain" description="Molybdopterin-guanine dinucleotide biosynthesis protein B (MobB)" evidence="1">
    <location>
        <begin position="80"/>
        <end position="212"/>
    </location>
</feature>
<protein>
    <submittedName>
        <fullName evidence="2">Molybdopterin-guanine dinucleotide biosynthesis protein B</fullName>
    </submittedName>
</protein>
<dbReference type="Proteomes" id="UP000254889">
    <property type="component" value="Chromosome"/>
</dbReference>
<reference evidence="2 3" key="1">
    <citation type="submission" date="2018-07" db="EMBL/GenBank/DDBJ databases">
        <authorList>
            <person name="Quirk P.G."/>
            <person name="Krulwich T.A."/>
        </authorList>
    </citation>
    <scope>NUCLEOTIDE SEQUENCE [LARGE SCALE GENOMIC DNA]</scope>
    <source>
        <strain evidence="2 3">CC-BB4</strain>
    </source>
</reference>